<evidence type="ECO:0000256" key="1">
    <source>
        <dbReference type="ARBA" id="ARBA00004123"/>
    </source>
</evidence>
<feature type="coiled-coil region" evidence="8">
    <location>
        <begin position="246"/>
        <end position="273"/>
    </location>
</feature>
<comment type="function">
    <text evidence="6">Component of the NuA4 histone acetyltransferase complex which is involved in transcriptional activation of selected genes principally by acetylation of nucleosomal histone H4 and H2A. The NuA4 complex is also involved in DNA repair. Involved in gene silencing by neighboring heterochromatin, blockage of the silencing spreading along the chromosome, and required for cell cycle progression through G2/M.</text>
</comment>
<keyword evidence="3 7" id="KW-0805">Transcription regulation</keyword>
<evidence type="ECO:0000256" key="3">
    <source>
        <dbReference type="ARBA" id="ARBA00023015"/>
    </source>
</evidence>
<accession>A0A077WGP3</accession>
<evidence type="ECO:0000256" key="6">
    <source>
        <dbReference type="ARBA" id="ARBA00025513"/>
    </source>
</evidence>
<evidence type="ECO:0000256" key="4">
    <source>
        <dbReference type="ARBA" id="ARBA00023163"/>
    </source>
</evidence>
<protein>
    <recommendedName>
        <fullName evidence="7">Enhancer of polycomb-like protein</fullName>
    </recommendedName>
</protein>
<dbReference type="EMBL" id="LK023319">
    <property type="protein sequence ID" value="CDS06233.1"/>
    <property type="molecule type" value="Genomic_DNA"/>
</dbReference>
<evidence type="ECO:0000259" key="10">
    <source>
        <dbReference type="Pfam" id="PF10513"/>
    </source>
</evidence>
<feature type="compositionally biased region" description="Basic and acidic residues" evidence="9">
    <location>
        <begin position="463"/>
        <end position="475"/>
    </location>
</feature>
<reference evidence="11" key="1">
    <citation type="journal article" date="2014" name="Genome Announc.">
        <title>De novo whole-genome sequence and genome annotation of Lichtheimia ramosa.</title>
        <authorList>
            <person name="Linde J."/>
            <person name="Schwartze V."/>
            <person name="Binder U."/>
            <person name="Lass-Florl C."/>
            <person name="Voigt K."/>
            <person name="Horn F."/>
        </authorList>
    </citation>
    <scope>NUCLEOTIDE SEQUENCE</scope>
    <source>
        <strain evidence="11">JMRC FSU:6197</strain>
    </source>
</reference>
<gene>
    <name evidence="11" type="ORF">LRAMOSA08761</name>
</gene>
<dbReference type="Pfam" id="PF10513">
    <property type="entry name" value="EPL1"/>
    <property type="match status" value="1"/>
</dbReference>
<dbReference type="GO" id="GO:0006357">
    <property type="term" value="P:regulation of transcription by RNA polymerase II"/>
    <property type="evidence" value="ECO:0007669"/>
    <property type="project" value="InterPro"/>
</dbReference>
<dbReference type="GO" id="GO:0035267">
    <property type="term" value="C:NuA4 histone acetyltransferase complex"/>
    <property type="evidence" value="ECO:0007669"/>
    <property type="project" value="InterPro"/>
</dbReference>
<feature type="compositionally biased region" description="Polar residues" evidence="9">
    <location>
        <begin position="487"/>
        <end position="503"/>
    </location>
</feature>
<dbReference type="InterPro" id="IPR024943">
    <property type="entry name" value="Enhancer_polycomb"/>
</dbReference>
<evidence type="ECO:0000256" key="8">
    <source>
        <dbReference type="SAM" id="Coils"/>
    </source>
</evidence>
<dbReference type="GO" id="GO:0005634">
    <property type="term" value="C:nucleus"/>
    <property type="evidence" value="ECO:0007669"/>
    <property type="project" value="UniProtKB-SubCell"/>
</dbReference>
<evidence type="ECO:0000313" key="11">
    <source>
        <dbReference type="EMBL" id="CDS06233.1"/>
    </source>
</evidence>
<comment type="subcellular location">
    <subcellularLocation>
        <location evidence="1 7">Nucleus</location>
    </subcellularLocation>
</comment>
<dbReference type="AlphaFoldDB" id="A0A077WGP3"/>
<keyword evidence="5 7" id="KW-0539">Nucleus</keyword>
<dbReference type="InterPro" id="IPR019542">
    <property type="entry name" value="Enhancer_polycomb-like_N"/>
</dbReference>
<feature type="region of interest" description="Disordered" evidence="9">
    <location>
        <begin position="461"/>
        <end position="503"/>
    </location>
</feature>
<dbReference type="PANTHER" id="PTHR14898">
    <property type="entry name" value="ENHANCER OF POLYCOMB"/>
    <property type="match status" value="1"/>
</dbReference>
<evidence type="ECO:0000256" key="5">
    <source>
        <dbReference type="ARBA" id="ARBA00023242"/>
    </source>
</evidence>
<sequence length="503" mass="58858">MTNHLVSRFRVKKLSPKQRLPIYKASQLPDLVDEAIKLNRSVPVIETGVEKEEEEEHDLQAAINAAHAAVTTGAKMNSYIPTPDASHTIDMAEYHQMYTTHFDPPQRLIRFNMTDNDLFKSNYVMDEYDMAFLSQLESPVPEDELELVMDHMEHLVNTQMPHLDLDPSQIPTCPELIKMLPESFPTDHPVLESIILHWRERRIQRSGRPIIPQLRYEESTRKGDNDPYVCFRRRDTRSTRKTRRTDQQASERLRKLRREMEKARNLCGMVLRREKLRKEGFIQEHAVFVKRCELREYQASLGIKEEDIFIPAYKKKRHKRESHTSGSTTIKIPLSRLRDDDPSHGKSLLQLAIEKDLARKREEDIGFEDITACPYQPFPLDLPCCFFNSFSPKDDHAPQFRKRIGRGGRIFIDRTRFKIPTSIEPRYRFDPDIDPTKEDVVFEENEDGDCLEYLWNSWQQPGKKVDEEKKQDQKIRPLRIRLLSPKPSASSSTTVQHTNNSVP</sequence>
<name>A0A077WGP3_9FUNG</name>
<comment type="similarity">
    <text evidence="2 7">Belongs to the enhancer of polycomb family.</text>
</comment>
<keyword evidence="8" id="KW-0175">Coiled coil</keyword>
<evidence type="ECO:0000256" key="9">
    <source>
        <dbReference type="SAM" id="MobiDB-lite"/>
    </source>
</evidence>
<keyword evidence="4 7" id="KW-0804">Transcription</keyword>
<proteinExistence type="inferred from homology"/>
<feature type="domain" description="Enhancer of polycomb-like N-terminal" evidence="10">
    <location>
        <begin position="10"/>
        <end position="153"/>
    </location>
</feature>
<evidence type="ECO:0000256" key="7">
    <source>
        <dbReference type="RuleBase" id="RU361124"/>
    </source>
</evidence>
<evidence type="ECO:0000256" key="2">
    <source>
        <dbReference type="ARBA" id="ARBA00008035"/>
    </source>
</evidence>
<dbReference type="OrthoDB" id="435275at2759"/>
<organism evidence="11">
    <name type="scientific">Lichtheimia ramosa</name>
    <dbReference type="NCBI Taxonomy" id="688394"/>
    <lineage>
        <taxon>Eukaryota</taxon>
        <taxon>Fungi</taxon>
        <taxon>Fungi incertae sedis</taxon>
        <taxon>Mucoromycota</taxon>
        <taxon>Mucoromycotina</taxon>
        <taxon>Mucoromycetes</taxon>
        <taxon>Mucorales</taxon>
        <taxon>Lichtheimiaceae</taxon>
        <taxon>Lichtheimia</taxon>
    </lineage>
</organism>